<feature type="chain" id="PRO_5007300219" evidence="1">
    <location>
        <begin position="23"/>
        <end position="57"/>
    </location>
</feature>
<organism evidence="2 3">
    <name type="scientific">Tribolium castaneum</name>
    <name type="common">Red flour beetle</name>
    <dbReference type="NCBI Taxonomy" id="7070"/>
    <lineage>
        <taxon>Eukaryota</taxon>
        <taxon>Metazoa</taxon>
        <taxon>Ecdysozoa</taxon>
        <taxon>Arthropoda</taxon>
        <taxon>Hexapoda</taxon>
        <taxon>Insecta</taxon>
        <taxon>Pterygota</taxon>
        <taxon>Neoptera</taxon>
        <taxon>Endopterygota</taxon>
        <taxon>Coleoptera</taxon>
        <taxon>Polyphaga</taxon>
        <taxon>Cucujiformia</taxon>
        <taxon>Tenebrionidae</taxon>
        <taxon>Tenebrionidae incertae sedis</taxon>
        <taxon>Tribolium</taxon>
    </lineage>
</organism>
<protein>
    <submittedName>
        <fullName evidence="2">Uncharacterized protein</fullName>
    </submittedName>
</protein>
<gene>
    <name evidence="2" type="primary">AUGUSTUS-3.0.2_32212</name>
    <name evidence="2" type="ORF">TcasGA2_TC032212</name>
</gene>
<name>A0A139WN85_TRICA</name>
<dbReference type="InParanoid" id="A0A139WN85"/>
<keyword evidence="1" id="KW-0732">Signal</keyword>
<accession>A0A139WN85</accession>
<evidence type="ECO:0000256" key="1">
    <source>
        <dbReference type="SAM" id="SignalP"/>
    </source>
</evidence>
<evidence type="ECO:0000313" key="2">
    <source>
        <dbReference type="EMBL" id="KYB29353.1"/>
    </source>
</evidence>
<feature type="signal peptide" evidence="1">
    <location>
        <begin position="1"/>
        <end position="22"/>
    </location>
</feature>
<keyword evidence="3" id="KW-1185">Reference proteome</keyword>
<evidence type="ECO:0000313" key="3">
    <source>
        <dbReference type="Proteomes" id="UP000007266"/>
    </source>
</evidence>
<dbReference type="EMBL" id="KQ971312">
    <property type="protein sequence ID" value="KYB29353.1"/>
    <property type="molecule type" value="Genomic_DNA"/>
</dbReference>
<dbReference type="AlphaFoldDB" id="A0A139WN85"/>
<reference evidence="2 3" key="2">
    <citation type="journal article" date="2010" name="Nucleic Acids Res.">
        <title>BeetleBase in 2010: revisions to provide comprehensive genomic information for Tribolium castaneum.</title>
        <authorList>
            <person name="Kim H.S."/>
            <person name="Murphy T."/>
            <person name="Xia J."/>
            <person name="Caragea D."/>
            <person name="Park Y."/>
            <person name="Beeman R.W."/>
            <person name="Lorenzen M.D."/>
            <person name="Butcher S."/>
            <person name="Manak J.R."/>
            <person name="Brown S.J."/>
        </authorList>
    </citation>
    <scope>GENOME REANNOTATION</scope>
    <source>
        <strain evidence="2 3">Georgia GA2</strain>
    </source>
</reference>
<sequence length="57" mass="6448">MSSPYREIFVISLVALLTTASQEPENEKIDEALLISFALLPVPMLSERRAFYCQDSN</sequence>
<reference evidence="2 3" key="1">
    <citation type="journal article" date="2008" name="Nature">
        <title>The genome of the model beetle and pest Tribolium castaneum.</title>
        <authorList>
            <consortium name="Tribolium Genome Sequencing Consortium"/>
            <person name="Richards S."/>
            <person name="Gibbs R.A."/>
            <person name="Weinstock G.M."/>
            <person name="Brown S.J."/>
            <person name="Denell R."/>
            <person name="Beeman R.W."/>
            <person name="Gibbs R."/>
            <person name="Beeman R.W."/>
            <person name="Brown S.J."/>
            <person name="Bucher G."/>
            <person name="Friedrich M."/>
            <person name="Grimmelikhuijzen C.J."/>
            <person name="Klingler M."/>
            <person name="Lorenzen M."/>
            <person name="Richards S."/>
            <person name="Roth S."/>
            <person name="Schroder R."/>
            <person name="Tautz D."/>
            <person name="Zdobnov E.M."/>
            <person name="Muzny D."/>
            <person name="Gibbs R.A."/>
            <person name="Weinstock G.M."/>
            <person name="Attaway T."/>
            <person name="Bell S."/>
            <person name="Buhay C.J."/>
            <person name="Chandrabose M.N."/>
            <person name="Chavez D."/>
            <person name="Clerk-Blankenburg K.P."/>
            <person name="Cree A."/>
            <person name="Dao M."/>
            <person name="Davis C."/>
            <person name="Chacko J."/>
            <person name="Dinh H."/>
            <person name="Dugan-Rocha S."/>
            <person name="Fowler G."/>
            <person name="Garner T.T."/>
            <person name="Garnes J."/>
            <person name="Gnirke A."/>
            <person name="Hawes A."/>
            <person name="Hernandez J."/>
            <person name="Hines S."/>
            <person name="Holder M."/>
            <person name="Hume J."/>
            <person name="Jhangiani S.N."/>
            <person name="Joshi V."/>
            <person name="Khan Z.M."/>
            <person name="Jackson L."/>
            <person name="Kovar C."/>
            <person name="Kowis A."/>
            <person name="Lee S."/>
            <person name="Lewis L.R."/>
            <person name="Margolis J."/>
            <person name="Morgan M."/>
            <person name="Nazareth L.V."/>
            <person name="Nguyen N."/>
            <person name="Okwuonu G."/>
            <person name="Parker D."/>
            <person name="Richards S."/>
            <person name="Ruiz S.J."/>
            <person name="Santibanez J."/>
            <person name="Savard J."/>
            <person name="Scherer S.E."/>
            <person name="Schneider B."/>
            <person name="Sodergren E."/>
            <person name="Tautz D."/>
            <person name="Vattahil S."/>
            <person name="Villasana D."/>
            <person name="White C.S."/>
            <person name="Wright R."/>
            <person name="Park Y."/>
            <person name="Beeman R.W."/>
            <person name="Lord J."/>
            <person name="Oppert B."/>
            <person name="Lorenzen M."/>
            <person name="Brown S."/>
            <person name="Wang L."/>
            <person name="Savard J."/>
            <person name="Tautz D."/>
            <person name="Richards S."/>
            <person name="Weinstock G."/>
            <person name="Gibbs R.A."/>
            <person name="Liu Y."/>
            <person name="Worley K."/>
            <person name="Weinstock G."/>
            <person name="Elsik C.G."/>
            <person name="Reese J.T."/>
            <person name="Elhaik E."/>
            <person name="Landan G."/>
            <person name="Graur D."/>
            <person name="Arensburger P."/>
            <person name="Atkinson P."/>
            <person name="Beeman R.W."/>
            <person name="Beidler J."/>
            <person name="Brown S.J."/>
            <person name="Demuth J.P."/>
            <person name="Drury D.W."/>
            <person name="Du Y.Z."/>
            <person name="Fujiwara H."/>
            <person name="Lorenzen M."/>
            <person name="Maselli V."/>
            <person name="Osanai M."/>
            <person name="Park Y."/>
            <person name="Robertson H.M."/>
            <person name="Tu Z."/>
            <person name="Wang J.J."/>
            <person name="Wang S."/>
            <person name="Richards S."/>
            <person name="Song H."/>
            <person name="Zhang L."/>
            <person name="Sodergren E."/>
            <person name="Werner D."/>
            <person name="Stanke M."/>
            <person name="Morgenstern B."/>
            <person name="Solovyev V."/>
            <person name="Kosarev P."/>
            <person name="Brown G."/>
            <person name="Chen H.C."/>
            <person name="Ermolaeva O."/>
            <person name="Hlavina W."/>
            <person name="Kapustin Y."/>
            <person name="Kiryutin B."/>
            <person name="Kitts P."/>
            <person name="Maglott D."/>
            <person name="Pruitt K."/>
            <person name="Sapojnikov V."/>
            <person name="Souvorov A."/>
            <person name="Mackey A.J."/>
            <person name="Waterhouse R.M."/>
            <person name="Wyder S."/>
            <person name="Zdobnov E.M."/>
            <person name="Zdobnov E.M."/>
            <person name="Wyder S."/>
            <person name="Kriventseva E.V."/>
            <person name="Kadowaki T."/>
            <person name="Bork P."/>
            <person name="Aranda M."/>
            <person name="Bao R."/>
            <person name="Beermann A."/>
            <person name="Berns N."/>
            <person name="Bolognesi R."/>
            <person name="Bonneton F."/>
            <person name="Bopp D."/>
            <person name="Brown S.J."/>
            <person name="Bucher G."/>
            <person name="Butts T."/>
            <person name="Chaumot A."/>
            <person name="Denell R.E."/>
            <person name="Ferrier D.E."/>
            <person name="Friedrich M."/>
            <person name="Gordon C.M."/>
            <person name="Jindra M."/>
            <person name="Klingler M."/>
            <person name="Lan Q."/>
            <person name="Lattorff H.M."/>
            <person name="Laudet V."/>
            <person name="von Levetsow C."/>
            <person name="Liu Z."/>
            <person name="Lutz R."/>
            <person name="Lynch J.A."/>
            <person name="da Fonseca R.N."/>
            <person name="Posnien N."/>
            <person name="Reuter R."/>
            <person name="Roth S."/>
            <person name="Savard J."/>
            <person name="Schinko J.B."/>
            <person name="Schmitt C."/>
            <person name="Schoppmeier M."/>
            <person name="Schroder R."/>
            <person name="Shippy T.D."/>
            <person name="Simonnet F."/>
            <person name="Marques-Souza H."/>
            <person name="Tautz D."/>
            <person name="Tomoyasu Y."/>
            <person name="Trauner J."/>
            <person name="Van der Zee M."/>
            <person name="Vervoort M."/>
            <person name="Wittkopp N."/>
            <person name="Wimmer E.A."/>
            <person name="Yang X."/>
            <person name="Jones A.K."/>
            <person name="Sattelle D.B."/>
            <person name="Ebert P.R."/>
            <person name="Nelson D."/>
            <person name="Scott J.G."/>
            <person name="Beeman R.W."/>
            <person name="Muthukrishnan S."/>
            <person name="Kramer K.J."/>
            <person name="Arakane Y."/>
            <person name="Beeman R.W."/>
            <person name="Zhu Q."/>
            <person name="Hogenkamp D."/>
            <person name="Dixit R."/>
            <person name="Oppert B."/>
            <person name="Jiang H."/>
            <person name="Zou Z."/>
            <person name="Marshall J."/>
            <person name="Elpidina E."/>
            <person name="Vinokurov K."/>
            <person name="Oppert C."/>
            <person name="Zou Z."/>
            <person name="Evans J."/>
            <person name="Lu Z."/>
            <person name="Zhao P."/>
            <person name="Sumathipala N."/>
            <person name="Altincicek B."/>
            <person name="Vilcinskas A."/>
            <person name="Williams M."/>
            <person name="Hultmark D."/>
            <person name="Hetru C."/>
            <person name="Jiang H."/>
            <person name="Grimmelikhuijzen C.J."/>
            <person name="Hauser F."/>
            <person name="Cazzamali G."/>
            <person name="Williamson M."/>
            <person name="Park Y."/>
            <person name="Li B."/>
            <person name="Tanaka Y."/>
            <person name="Predel R."/>
            <person name="Neupert S."/>
            <person name="Schachtner J."/>
            <person name="Verleyen P."/>
            <person name="Raible F."/>
            <person name="Bork P."/>
            <person name="Friedrich M."/>
            <person name="Walden K.K."/>
            <person name="Robertson H.M."/>
            <person name="Angeli S."/>
            <person name="Foret S."/>
            <person name="Bucher G."/>
            <person name="Schuetz S."/>
            <person name="Maleszka R."/>
            <person name="Wimmer E.A."/>
            <person name="Beeman R.W."/>
            <person name="Lorenzen M."/>
            <person name="Tomoyasu Y."/>
            <person name="Miller S.C."/>
            <person name="Grossmann D."/>
            <person name="Bucher G."/>
        </authorList>
    </citation>
    <scope>NUCLEOTIDE SEQUENCE [LARGE SCALE GENOMIC DNA]</scope>
    <source>
        <strain evidence="2 3">Georgia GA2</strain>
    </source>
</reference>
<proteinExistence type="predicted"/>
<dbReference type="Proteomes" id="UP000007266">
    <property type="component" value="Linkage group 2"/>
</dbReference>